<sequence length="1263" mass="143213">METVAALALSCNIIELVVLAGKSCVLIKQVWDCKTLPAHEEFTSAILLLEQNVEALDAFLTDAQNPSYIALPRDKEILLLAKNCRRLGVELRQKIDALRARKTDTRGEKFEKTLQTLFGKGKVYDLQRRLDELRKAVDTALLVRTNQLLHVSTLQTNSSLREISDKLAHALADFAAESRATDSGLRQHITVETTTSHVKLADLLTEQNSRLRLDNAIEGDLSRQLTIRQGRLTRRDAAKHNNSAERCVKLELQKTRSFFLKHSQWTRHREIENEQRLGFISSLRFPEMNARRNQIVDPHSQTFEWIFNESIEGPWDSFRQFLQTPSSIYWINGKAGSGKSSLMRFICSHGKCQQILDMWSKPKKTLTISWYFWNSGTEFQRSLKGALCSLIHQVLSHDHDLASKLYHTHMLNVTVFRKENATDWSVGELVSLFESALELAQTHVIIFLDGLDEFDHNQDITCLLVLLQKVTQQSHIKACVSSRPEKHLEYHLDAYPQLRLQDLTGNDIKTFVIERLQSCTCGMGRPEIQDLAERTRDRASGVFLWVRLVTDQLVRGLHHGDTREILLERLAKLPPKMEALYEHMWRSLNGDDNLETYRQQAARCLAFHQVFPLTVFELVVALDDGIQHAFIDTVSQSSELKPILQKCVEMEDMLKTRCAGLLEISHAPDSQSVDLGSLISGKSCHSAGSSCRISDQTSDGLVYVSKGTLNKNVSALIEQSTDHKILAQYLVEIGALEINFIHRSARDFLVDSINGRKALQHCTWNIMDIATRLVNAYLQRKILGLSARFNADGRSNSKYITLDRLVSFIFSIEDPQPAIVDRQHSLLERINSVYRTVVDSERTVALSEWHENWYFFSSEQNGTYHLDYWGSIASYFSNSLCNLVLPSDSRNAVTTTYFLSSVCWAPDPDIICSRNLQAIRVFLSHQADPNSTCMYTHRDYGQCSPWLRFLRLASRAPSYSGIEDQLVSTIESFRKSGAELSSVTHVAYHPTSGESDCFDALMGSTFHELGEVIFEVNAAHFLGRIYSKIQDPALACRIQQMLERTTPHQHAALVRGGNGRWFKVNPEESVDFVEQVLKRDQAEAVAQDFALYARKATIQGTIVKPRSFLATRRSAAAYDRAKRFGGLEHLREASARLRAGLTTSWLTSTWATIGITSELVNGFSEITHSRNGATRFILVEDMINHLSSFLELHGPLYLCAPAMDELYSGLLDIWEELVEVGKEEAAKLEGRRLEEYNEELEELFHLLNKHGLEHALASRGIST</sequence>
<evidence type="ECO:0000256" key="2">
    <source>
        <dbReference type="SAM" id="Coils"/>
    </source>
</evidence>
<evidence type="ECO:0000313" key="6">
    <source>
        <dbReference type="EMBL" id="KAK5045301.1"/>
    </source>
</evidence>
<organism evidence="6 7">
    <name type="scientific">Exophiala bonariae</name>
    <dbReference type="NCBI Taxonomy" id="1690606"/>
    <lineage>
        <taxon>Eukaryota</taxon>
        <taxon>Fungi</taxon>
        <taxon>Dikarya</taxon>
        <taxon>Ascomycota</taxon>
        <taxon>Pezizomycotina</taxon>
        <taxon>Eurotiomycetes</taxon>
        <taxon>Chaetothyriomycetidae</taxon>
        <taxon>Chaetothyriales</taxon>
        <taxon>Herpotrichiellaceae</taxon>
        <taxon>Exophiala</taxon>
    </lineage>
</organism>
<feature type="coiled-coil region" evidence="2">
    <location>
        <begin position="1223"/>
        <end position="1253"/>
    </location>
</feature>
<evidence type="ECO:0000313" key="7">
    <source>
        <dbReference type="Proteomes" id="UP001358417"/>
    </source>
</evidence>
<proteinExistence type="predicted"/>
<dbReference type="Pfam" id="PF25053">
    <property type="entry name" value="DUF7791"/>
    <property type="match status" value="1"/>
</dbReference>
<dbReference type="Gene3D" id="3.40.50.300">
    <property type="entry name" value="P-loop containing nucleotide triphosphate hydrolases"/>
    <property type="match status" value="1"/>
</dbReference>
<dbReference type="InterPro" id="IPR056884">
    <property type="entry name" value="NPHP3-like_N"/>
</dbReference>
<feature type="domain" description="DUF7791" evidence="5">
    <location>
        <begin position="612"/>
        <end position="777"/>
    </location>
</feature>
<dbReference type="PANTHER" id="PTHR10039">
    <property type="entry name" value="AMELOGENIN"/>
    <property type="match status" value="1"/>
</dbReference>
<evidence type="ECO:0000259" key="4">
    <source>
        <dbReference type="Pfam" id="PF24883"/>
    </source>
</evidence>
<keyword evidence="1" id="KW-0677">Repeat</keyword>
<evidence type="ECO:0000256" key="1">
    <source>
        <dbReference type="ARBA" id="ARBA00022737"/>
    </source>
</evidence>
<evidence type="ECO:0000259" key="5">
    <source>
        <dbReference type="Pfam" id="PF25053"/>
    </source>
</evidence>
<feature type="domain" description="Nephrocystin 3-like N-terminal" evidence="4">
    <location>
        <begin position="302"/>
        <end position="483"/>
    </location>
</feature>
<feature type="chain" id="PRO_5043866409" description="NACHT domain-containing protein" evidence="3">
    <location>
        <begin position="21"/>
        <end position="1263"/>
    </location>
</feature>
<comment type="caution">
    <text evidence="6">The sequence shown here is derived from an EMBL/GenBank/DDBJ whole genome shotgun (WGS) entry which is preliminary data.</text>
</comment>
<dbReference type="Pfam" id="PF24883">
    <property type="entry name" value="NPHP3_N"/>
    <property type="match status" value="1"/>
</dbReference>
<keyword evidence="7" id="KW-1185">Reference proteome</keyword>
<dbReference type="InterPro" id="IPR027417">
    <property type="entry name" value="P-loop_NTPase"/>
</dbReference>
<dbReference type="GeneID" id="89977566"/>
<dbReference type="EMBL" id="JAVRRD010000038">
    <property type="protein sequence ID" value="KAK5045301.1"/>
    <property type="molecule type" value="Genomic_DNA"/>
</dbReference>
<feature type="signal peptide" evidence="3">
    <location>
        <begin position="1"/>
        <end position="20"/>
    </location>
</feature>
<gene>
    <name evidence="6" type="ORF">LTR84_009407</name>
</gene>
<dbReference type="RefSeq" id="XP_064700933.1">
    <property type="nucleotide sequence ID" value="XM_064852947.1"/>
</dbReference>
<protein>
    <recommendedName>
        <fullName evidence="8">NACHT domain-containing protein</fullName>
    </recommendedName>
</protein>
<keyword evidence="3" id="KW-0732">Signal</keyword>
<name>A0AAV9MUK8_9EURO</name>
<keyword evidence="2" id="KW-0175">Coiled coil</keyword>
<dbReference type="SUPFAM" id="SSF52540">
    <property type="entry name" value="P-loop containing nucleoside triphosphate hydrolases"/>
    <property type="match status" value="1"/>
</dbReference>
<accession>A0AAV9MUK8</accession>
<reference evidence="6 7" key="1">
    <citation type="submission" date="2023-08" db="EMBL/GenBank/DDBJ databases">
        <title>Black Yeasts Isolated from many extreme environments.</title>
        <authorList>
            <person name="Coleine C."/>
            <person name="Stajich J.E."/>
            <person name="Selbmann L."/>
        </authorList>
    </citation>
    <scope>NUCLEOTIDE SEQUENCE [LARGE SCALE GENOMIC DNA]</scope>
    <source>
        <strain evidence="6 7">CCFEE 5792</strain>
    </source>
</reference>
<dbReference type="PANTHER" id="PTHR10039:SF5">
    <property type="entry name" value="NACHT DOMAIN-CONTAINING PROTEIN"/>
    <property type="match status" value="1"/>
</dbReference>
<evidence type="ECO:0000256" key="3">
    <source>
        <dbReference type="SAM" id="SignalP"/>
    </source>
</evidence>
<evidence type="ECO:0008006" key="8">
    <source>
        <dbReference type="Google" id="ProtNLM"/>
    </source>
</evidence>
<dbReference type="InterPro" id="IPR056693">
    <property type="entry name" value="DUF7791"/>
</dbReference>
<dbReference type="Proteomes" id="UP001358417">
    <property type="component" value="Unassembled WGS sequence"/>
</dbReference>
<dbReference type="AlphaFoldDB" id="A0AAV9MUK8"/>